<reference evidence="3" key="1">
    <citation type="submission" date="2018-09" db="EMBL/GenBank/DDBJ databases">
        <authorList>
            <person name="Livingstone P.G."/>
            <person name="Whitworth D.E."/>
        </authorList>
    </citation>
    <scope>NUCLEOTIDE SEQUENCE [LARGE SCALE GENOMIC DNA]</scope>
    <source>
        <strain evidence="3">CA043D</strain>
    </source>
</reference>
<feature type="region of interest" description="Disordered" evidence="1">
    <location>
        <begin position="41"/>
        <end position="67"/>
    </location>
</feature>
<accession>A0A3A8KPR5</accession>
<dbReference type="EMBL" id="RAWE01000029">
    <property type="protein sequence ID" value="RKH04402.1"/>
    <property type="molecule type" value="Genomic_DNA"/>
</dbReference>
<dbReference type="Proteomes" id="UP000268313">
    <property type="component" value="Unassembled WGS sequence"/>
</dbReference>
<dbReference type="OrthoDB" id="5384831at2"/>
<evidence type="ECO:0000313" key="2">
    <source>
        <dbReference type="EMBL" id="RKH04402.1"/>
    </source>
</evidence>
<evidence type="ECO:0000256" key="1">
    <source>
        <dbReference type="SAM" id="MobiDB-lite"/>
    </source>
</evidence>
<feature type="compositionally biased region" description="Polar residues" evidence="1">
    <location>
        <begin position="49"/>
        <end position="67"/>
    </location>
</feature>
<keyword evidence="3" id="KW-1185">Reference proteome</keyword>
<sequence length="67" mass="7352">MSGPSFFQTHMGQRFYEGTMPALVRELKRLNDNMERLVAAAERLAGQPPASSAEPTRSATPENSEGE</sequence>
<organism evidence="2 3">
    <name type="scientific">Corallococcus carmarthensis</name>
    <dbReference type="NCBI Taxonomy" id="2316728"/>
    <lineage>
        <taxon>Bacteria</taxon>
        <taxon>Pseudomonadati</taxon>
        <taxon>Myxococcota</taxon>
        <taxon>Myxococcia</taxon>
        <taxon>Myxococcales</taxon>
        <taxon>Cystobacterineae</taxon>
        <taxon>Myxococcaceae</taxon>
        <taxon>Corallococcus</taxon>
    </lineage>
</organism>
<protein>
    <submittedName>
        <fullName evidence="2">Uncharacterized protein</fullName>
    </submittedName>
</protein>
<gene>
    <name evidence="2" type="ORF">D7X32_11275</name>
</gene>
<dbReference type="RefSeq" id="WP_120602531.1">
    <property type="nucleotide sequence ID" value="NZ_RAWE01000029.1"/>
</dbReference>
<comment type="caution">
    <text evidence="2">The sequence shown here is derived from an EMBL/GenBank/DDBJ whole genome shotgun (WGS) entry which is preliminary data.</text>
</comment>
<evidence type="ECO:0000313" key="3">
    <source>
        <dbReference type="Proteomes" id="UP000268313"/>
    </source>
</evidence>
<name>A0A3A8KPR5_9BACT</name>
<proteinExistence type="predicted"/>
<dbReference type="AlphaFoldDB" id="A0A3A8KPR5"/>